<dbReference type="AlphaFoldDB" id="A0A831U0L1"/>
<accession>A0A831U0L1</accession>
<gene>
    <name evidence="1" type="ORF">ENQ87_05455</name>
</gene>
<comment type="caution">
    <text evidence="1">The sequence shown here is derived from an EMBL/GenBank/DDBJ whole genome shotgun (WGS) entry which is preliminary data.</text>
</comment>
<sequence>MTANEGTIGELPGVQEQQTGMEQQWGVKVLRISLTAEGQMLDFRYRVLDAEKAKSLFSRQHKAYLIDEATGARFLVPESPKIGALRTTREPKPDRNYFIIFVNPGRYVKKGNKVTVVIGDFRAEHLVVE</sequence>
<proteinExistence type="predicted"/>
<evidence type="ECO:0000313" key="1">
    <source>
        <dbReference type="EMBL" id="HEN41813.1"/>
    </source>
</evidence>
<organism evidence="1">
    <name type="scientific">Geobacter metallireducens</name>
    <dbReference type="NCBI Taxonomy" id="28232"/>
    <lineage>
        <taxon>Bacteria</taxon>
        <taxon>Pseudomonadati</taxon>
        <taxon>Thermodesulfobacteriota</taxon>
        <taxon>Desulfuromonadia</taxon>
        <taxon>Geobacterales</taxon>
        <taxon>Geobacteraceae</taxon>
        <taxon>Geobacter</taxon>
    </lineage>
</organism>
<protein>
    <submittedName>
        <fullName evidence="1">Uncharacterized protein</fullName>
    </submittedName>
</protein>
<name>A0A831U0L1_GEOME</name>
<dbReference type="EMBL" id="DSOV01000019">
    <property type="protein sequence ID" value="HEN41813.1"/>
    <property type="molecule type" value="Genomic_DNA"/>
</dbReference>
<reference evidence="1" key="1">
    <citation type="journal article" date="2020" name="mSystems">
        <title>Genome- and Community-Level Interaction Insights into Carbon Utilization and Element Cycling Functions of Hydrothermarchaeota in Hydrothermal Sediment.</title>
        <authorList>
            <person name="Zhou Z."/>
            <person name="Liu Y."/>
            <person name="Xu W."/>
            <person name="Pan J."/>
            <person name="Luo Z.H."/>
            <person name="Li M."/>
        </authorList>
    </citation>
    <scope>NUCLEOTIDE SEQUENCE [LARGE SCALE GENOMIC DNA]</scope>
    <source>
        <strain evidence="1">SpSt-349</strain>
    </source>
</reference>